<protein>
    <submittedName>
        <fullName evidence="2">Uncharacterized protein</fullName>
    </submittedName>
</protein>
<gene>
    <name evidence="2" type="ORF">FF38_08027</name>
</gene>
<organism evidence="2 3">
    <name type="scientific">Lucilia cuprina</name>
    <name type="common">Green bottle fly</name>
    <name type="synonym">Australian sheep blowfly</name>
    <dbReference type="NCBI Taxonomy" id="7375"/>
    <lineage>
        <taxon>Eukaryota</taxon>
        <taxon>Metazoa</taxon>
        <taxon>Ecdysozoa</taxon>
        <taxon>Arthropoda</taxon>
        <taxon>Hexapoda</taxon>
        <taxon>Insecta</taxon>
        <taxon>Pterygota</taxon>
        <taxon>Neoptera</taxon>
        <taxon>Endopterygota</taxon>
        <taxon>Diptera</taxon>
        <taxon>Brachycera</taxon>
        <taxon>Muscomorpha</taxon>
        <taxon>Oestroidea</taxon>
        <taxon>Calliphoridae</taxon>
        <taxon>Luciliinae</taxon>
        <taxon>Lucilia</taxon>
    </lineage>
</organism>
<feature type="signal peptide" evidence="1">
    <location>
        <begin position="1"/>
        <end position="23"/>
    </location>
</feature>
<comment type="caution">
    <text evidence="2">The sequence shown here is derived from an EMBL/GenBank/DDBJ whole genome shotgun (WGS) entry which is preliminary data.</text>
</comment>
<reference evidence="2 3" key="1">
    <citation type="journal article" date="2015" name="Nat. Commun.">
        <title>Lucilia cuprina genome unlocks parasitic fly biology to underpin future interventions.</title>
        <authorList>
            <person name="Anstead C.A."/>
            <person name="Korhonen P.K."/>
            <person name="Young N.D."/>
            <person name="Hall R.S."/>
            <person name="Jex A.R."/>
            <person name="Murali S.C."/>
            <person name="Hughes D.S."/>
            <person name="Lee S.F."/>
            <person name="Perry T."/>
            <person name="Stroehlein A.J."/>
            <person name="Ansell B.R."/>
            <person name="Breugelmans B."/>
            <person name="Hofmann A."/>
            <person name="Qu J."/>
            <person name="Dugan S."/>
            <person name="Lee S.L."/>
            <person name="Chao H."/>
            <person name="Dinh H."/>
            <person name="Han Y."/>
            <person name="Doddapaneni H.V."/>
            <person name="Worley K.C."/>
            <person name="Muzny D.M."/>
            <person name="Ioannidis P."/>
            <person name="Waterhouse R.M."/>
            <person name="Zdobnov E.M."/>
            <person name="James P.J."/>
            <person name="Bagnall N.H."/>
            <person name="Kotze A.C."/>
            <person name="Gibbs R.A."/>
            <person name="Richards S."/>
            <person name="Batterham P."/>
            <person name="Gasser R.B."/>
        </authorList>
    </citation>
    <scope>NUCLEOTIDE SEQUENCE [LARGE SCALE GENOMIC DNA]</scope>
    <source>
        <strain evidence="2 3">LS</strain>
        <tissue evidence="2">Full body</tissue>
    </source>
</reference>
<evidence type="ECO:0000313" key="3">
    <source>
        <dbReference type="Proteomes" id="UP000037069"/>
    </source>
</evidence>
<evidence type="ECO:0000256" key="1">
    <source>
        <dbReference type="SAM" id="SignalP"/>
    </source>
</evidence>
<keyword evidence="1" id="KW-0732">Signal</keyword>
<feature type="chain" id="PRO_5005535265" evidence="1">
    <location>
        <begin position="24"/>
        <end position="213"/>
    </location>
</feature>
<keyword evidence="3" id="KW-1185">Reference proteome</keyword>
<accession>A0A0L0BUG0</accession>
<dbReference type="Proteomes" id="UP000037069">
    <property type="component" value="Unassembled WGS sequence"/>
</dbReference>
<proteinExistence type="predicted"/>
<dbReference type="OrthoDB" id="7854644at2759"/>
<dbReference type="OMA" id="YAIIAQF"/>
<dbReference type="AlphaFoldDB" id="A0A0L0BUG0"/>
<evidence type="ECO:0000313" key="2">
    <source>
        <dbReference type="EMBL" id="KNC22844.1"/>
    </source>
</evidence>
<dbReference type="EMBL" id="JRES01001454">
    <property type="protein sequence ID" value="KNC22844.1"/>
    <property type="molecule type" value="Genomic_DNA"/>
</dbReference>
<sequence length="213" mass="24989">MNFKFSTTIFIILIAIGLEVISAQSTQYSAYINNKEDERKIIGQFYNYVDIIMNIKLDNMLKMTQEFTDTLLDSIPLGERGNTAELLYQYRMNSQRLREQGGSIEDKENLLMELQQLIATIKSGLAKQEKEDIILRRGLLGMFELLARLSIEERKCNNRFSKAATVLRQRFTEEGIERHRELFDLLQELNDEHNIVQREKLFARFKELKANEI</sequence>
<name>A0A0L0BUG0_LUCCU</name>